<evidence type="ECO:0000256" key="2">
    <source>
        <dbReference type="ARBA" id="ARBA00022692"/>
    </source>
</evidence>
<dbReference type="GO" id="GO:0005765">
    <property type="term" value="C:lysosomal membrane"/>
    <property type="evidence" value="ECO:0007669"/>
    <property type="project" value="TreeGrafter"/>
</dbReference>
<feature type="region of interest" description="Disordered" evidence="5">
    <location>
        <begin position="26"/>
        <end position="122"/>
    </location>
</feature>
<feature type="transmembrane region" description="Helical" evidence="6">
    <location>
        <begin position="258"/>
        <end position="278"/>
    </location>
</feature>
<gene>
    <name evidence="7" type="primary">LAPTM4A</name>
    <name evidence="7" type="ORF">SK128_003618</name>
</gene>
<dbReference type="AlphaFoldDB" id="A0AAN8XID5"/>
<feature type="transmembrane region" description="Helical" evidence="6">
    <location>
        <begin position="290"/>
        <end position="311"/>
    </location>
</feature>
<dbReference type="PANTHER" id="PTHR12479">
    <property type="entry name" value="LYSOSOMAL-ASSOCIATED TRANSMEMBRANE PROTEIN"/>
    <property type="match status" value="1"/>
</dbReference>
<dbReference type="PANTHER" id="PTHR12479:SF10">
    <property type="entry name" value="LYSOSOMAL-ASSOCIATED TRANSMEMBRANE PROTEIN"/>
    <property type="match status" value="1"/>
</dbReference>
<dbReference type="GO" id="GO:0012505">
    <property type="term" value="C:endomembrane system"/>
    <property type="evidence" value="ECO:0007669"/>
    <property type="project" value="UniProtKB-SubCell"/>
</dbReference>
<feature type="compositionally biased region" description="Polar residues" evidence="5">
    <location>
        <begin position="71"/>
        <end position="97"/>
    </location>
</feature>
<feature type="compositionally biased region" description="Low complexity" evidence="5">
    <location>
        <begin position="493"/>
        <end position="510"/>
    </location>
</feature>
<comment type="caution">
    <text evidence="7">The sequence shown here is derived from an EMBL/GenBank/DDBJ whole genome shotgun (WGS) entry which is preliminary data.</text>
</comment>
<dbReference type="InterPro" id="IPR051115">
    <property type="entry name" value="LAPTM_transporter"/>
</dbReference>
<feature type="transmembrane region" description="Helical" evidence="6">
    <location>
        <begin position="339"/>
        <end position="362"/>
    </location>
</feature>
<proteinExistence type="predicted"/>
<dbReference type="Proteomes" id="UP001381693">
    <property type="component" value="Unassembled WGS sequence"/>
</dbReference>
<feature type="region of interest" description="Disordered" evidence="5">
    <location>
        <begin position="465"/>
        <end position="510"/>
    </location>
</feature>
<evidence type="ECO:0000256" key="5">
    <source>
        <dbReference type="SAM" id="MobiDB-lite"/>
    </source>
</evidence>
<evidence type="ECO:0000256" key="3">
    <source>
        <dbReference type="ARBA" id="ARBA00022989"/>
    </source>
</evidence>
<accession>A0AAN8XID5</accession>
<keyword evidence="8" id="KW-1185">Reference proteome</keyword>
<sequence>MLGRMASRRARFREIFAHQEGVHVRHISPPDYTEEDAHASDPPTYNQSVGESSIFEGTTGNEPSQSPPILENSQPGLLLISSESSNTRNSVNENQAATFPGGGEGGGNMANDGDGGDTPVVSSGRRLLDLQERIEAMRKRNANFTCFFCCHVRTGTIVIGFWHMLLHLMALSLIAIVIIHPELLMANNNASSGSAFDSEDKLMIGPADRQDVQAVNCGGETPCILAAQGDGGIQQSATDLSLSLGNLLTTHRLNTDEINVALFITLCTFVVTLLLVYGAFRGQPSHLMPFFFLQVFDFCISSMTMIGYLSYLPNIRQLIRDTPAFPFQQQLLEMNTKCLTFFVMVIFISTLMAKGYCISIVWRCYKFLMLKAQAGQSVLRYLGSVSGPVDQESQTLVVGQDVPDYDTVMADPQYRKKLLSLYPEPPPSYDAAMAALVSHQERERRNNDVAAAEAGTMDVAGAACPSYEQSTSGEGQAGAAPADTTTDVDLNITVSSTATVTPSSHSNSHQ</sequence>
<protein>
    <submittedName>
        <fullName evidence="7">Lysosomal-associated transmembrane protein 4A</fullName>
    </submittedName>
</protein>
<feature type="compositionally biased region" description="Polar residues" evidence="5">
    <location>
        <begin position="43"/>
        <end position="64"/>
    </location>
</feature>
<feature type="transmembrane region" description="Helical" evidence="6">
    <location>
        <begin position="157"/>
        <end position="179"/>
    </location>
</feature>
<keyword evidence="3 6" id="KW-1133">Transmembrane helix</keyword>
<keyword evidence="2 6" id="KW-0812">Transmembrane</keyword>
<evidence type="ECO:0000256" key="6">
    <source>
        <dbReference type="SAM" id="Phobius"/>
    </source>
</evidence>
<organism evidence="7 8">
    <name type="scientific">Halocaridina rubra</name>
    <name type="common">Hawaiian red shrimp</name>
    <dbReference type="NCBI Taxonomy" id="373956"/>
    <lineage>
        <taxon>Eukaryota</taxon>
        <taxon>Metazoa</taxon>
        <taxon>Ecdysozoa</taxon>
        <taxon>Arthropoda</taxon>
        <taxon>Crustacea</taxon>
        <taxon>Multicrustacea</taxon>
        <taxon>Malacostraca</taxon>
        <taxon>Eumalacostraca</taxon>
        <taxon>Eucarida</taxon>
        <taxon>Decapoda</taxon>
        <taxon>Pleocyemata</taxon>
        <taxon>Caridea</taxon>
        <taxon>Atyoidea</taxon>
        <taxon>Atyidae</taxon>
        <taxon>Halocaridina</taxon>
    </lineage>
</organism>
<evidence type="ECO:0000313" key="7">
    <source>
        <dbReference type="EMBL" id="KAK7084766.1"/>
    </source>
</evidence>
<dbReference type="EMBL" id="JAXCGZ010001987">
    <property type="protein sequence ID" value="KAK7084766.1"/>
    <property type="molecule type" value="Genomic_DNA"/>
</dbReference>
<evidence type="ECO:0000256" key="4">
    <source>
        <dbReference type="ARBA" id="ARBA00023136"/>
    </source>
</evidence>
<keyword evidence="4 6" id="KW-0472">Membrane</keyword>
<evidence type="ECO:0000313" key="8">
    <source>
        <dbReference type="Proteomes" id="UP001381693"/>
    </source>
</evidence>
<evidence type="ECO:0000256" key="1">
    <source>
        <dbReference type="ARBA" id="ARBA00004127"/>
    </source>
</evidence>
<name>A0AAN8XID5_HALRR</name>
<reference evidence="7 8" key="1">
    <citation type="submission" date="2023-11" db="EMBL/GenBank/DDBJ databases">
        <title>Halocaridina rubra genome assembly.</title>
        <authorList>
            <person name="Smith C."/>
        </authorList>
    </citation>
    <scope>NUCLEOTIDE SEQUENCE [LARGE SCALE GENOMIC DNA]</scope>
    <source>
        <strain evidence="7">EP-1</strain>
        <tissue evidence="7">Whole</tissue>
    </source>
</reference>
<comment type="subcellular location">
    <subcellularLocation>
        <location evidence="1">Endomembrane system</location>
        <topology evidence="1">Multi-pass membrane protein</topology>
    </subcellularLocation>
</comment>